<evidence type="ECO:0000313" key="2">
    <source>
        <dbReference type="EMBL" id="MFD1882897.1"/>
    </source>
</evidence>
<name>A0ABW4R9J3_9RHOB</name>
<comment type="caution">
    <text evidence="2">The sequence shown here is derived from an EMBL/GenBank/DDBJ whole genome shotgun (WGS) entry which is preliminary data.</text>
</comment>
<evidence type="ECO:0000313" key="3">
    <source>
        <dbReference type="Proteomes" id="UP001597213"/>
    </source>
</evidence>
<evidence type="ECO:0000259" key="1">
    <source>
        <dbReference type="Pfam" id="PF07045"/>
    </source>
</evidence>
<dbReference type="SUPFAM" id="SSF54909">
    <property type="entry name" value="Dimeric alpha+beta barrel"/>
    <property type="match status" value="1"/>
</dbReference>
<proteinExistence type="predicted"/>
<reference evidence="3" key="1">
    <citation type="journal article" date="2019" name="Int. J. Syst. Evol. Microbiol.">
        <title>The Global Catalogue of Microorganisms (GCM) 10K type strain sequencing project: providing services to taxonomists for standard genome sequencing and annotation.</title>
        <authorList>
            <consortium name="The Broad Institute Genomics Platform"/>
            <consortium name="The Broad Institute Genome Sequencing Center for Infectious Disease"/>
            <person name="Wu L."/>
            <person name="Ma J."/>
        </authorList>
    </citation>
    <scope>NUCLEOTIDE SEQUENCE [LARGE SCALE GENOMIC DNA]</scope>
    <source>
        <strain evidence="3">CCUG 56029</strain>
    </source>
</reference>
<accession>A0ABW4R9J3</accession>
<dbReference type="EMBL" id="JBHUEN010000043">
    <property type="protein sequence ID" value="MFD1882897.1"/>
    <property type="molecule type" value="Genomic_DNA"/>
</dbReference>
<dbReference type="PANTHER" id="PTHR41521">
    <property type="match status" value="1"/>
</dbReference>
<organism evidence="2 3">
    <name type="scientific">Paracoccus pacificus</name>
    <dbReference type="NCBI Taxonomy" id="1463598"/>
    <lineage>
        <taxon>Bacteria</taxon>
        <taxon>Pseudomonadati</taxon>
        <taxon>Pseudomonadota</taxon>
        <taxon>Alphaproteobacteria</taxon>
        <taxon>Rhodobacterales</taxon>
        <taxon>Paracoccaceae</taxon>
        <taxon>Paracoccus</taxon>
    </lineage>
</organism>
<dbReference type="Gene3D" id="3.30.70.100">
    <property type="match status" value="1"/>
</dbReference>
<dbReference type="Pfam" id="PF07045">
    <property type="entry name" value="DUF1330"/>
    <property type="match status" value="1"/>
</dbReference>
<dbReference type="InterPro" id="IPR010753">
    <property type="entry name" value="DUF1330"/>
</dbReference>
<dbReference type="Proteomes" id="UP001597213">
    <property type="component" value="Unassembled WGS sequence"/>
</dbReference>
<gene>
    <name evidence="2" type="ORF">ACFSCT_14335</name>
</gene>
<sequence length="100" mass="10887">MPKGYWVGHVTVDDPEAYGAYRRANAAAFAKYGGRFLVRGPEQEVVEGALRQRTVVIEFPSLSAARDCYNSPEYQSAKALRSGVSVADIAIVEGYDSIAE</sequence>
<dbReference type="InterPro" id="IPR011008">
    <property type="entry name" value="Dimeric_a/b-barrel"/>
</dbReference>
<dbReference type="PANTHER" id="PTHR41521:SF4">
    <property type="entry name" value="BLR0684 PROTEIN"/>
    <property type="match status" value="1"/>
</dbReference>
<protein>
    <submittedName>
        <fullName evidence="2">DUF1330 domain-containing protein</fullName>
    </submittedName>
</protein>
<dbReference type="RefSeq" id="WP_379143816.1">
    <property type="nucleotide sequence ID" value="NZ_JBHUEN010000043.1"/>
</dbReference>
<keyword evidence="3" id="KW-1185">Reference proteome</keyword>
<feature type="domain" description="DUF1330" evidence="1">
    <location>
        <begin position="3"/>
        <end position="95"/>
    </location>
</feature>